<dbReference type="AlphaFoldDB" id="A0AAV2FWY3"/>
<evidence type="ECO:0000313" key="1">
    <source>
        <dbReference type="EMBL" id="CAL1402053.1"/>
    </source>
</evidence>
<sequence>MEDHRTVASYGIRAGETALLDLQIEPIGVMVHFVGTPNSSYPIEYDERVATVKRLIVAQLKKTGVEDIGPEDMELRLGDVKLDNPRAALRDYGVENASVILVSTAKEIFLPRRPTASAL</sequence>
<evidence type="ECO:0000313" key="2">
    <source>
        <dbReference type="Proteomes" id="UP001497516"/>
    </source>
</evidence>
<proteinExistence type="predicted"/>
<gene>
    <name evidence="1" type="ORF">LTRI10_LOCUS42082</name>
</gene>
<dbReference type="EMBL" id="OZ034820">
    <property type="protein sequence ID" value="CAL1402053.1"/>
    <property type="molecule type" value="Genomic_DNA"/>
</dbReference>
<organism evidence="1 2">
    <name type="scientific">Linum trigynum</name>
    <dbReference type="NCBI Taxonomy" id="586398"/>
    <lineage>
        <taxon>Eukaryota</taxon>
        <taxon>Viridiplantae</taxon>
        <taxon>Streptophyta</taxon>
        <taxon>Embryophyta</taxon>
        <taxon>Tracheophyta</taxon>
        <taxon>Spermatophyta</taxon>
        <taxon>Magnoliopsida</taxon>
        <taxon>eudicotyledons</taxon>
        <taxon>Gunneridae</taxon>
        <taxon>Pentapetalae</taxon>
        <taxon>rosids</taxon>
        <taxon>fabids</taxon>
        <taxon>Malpighiales</taxon>
        <taxon>Linaceae</taxon>
        <taxon>Linum</taxon>
    </lineage>
</organism>
<protein>
    <recommendedName>
        <fullName evidence="3">Ubiquitin-like domain-containing protein</fullName>
    </recommendedName>
</protein>
<dbReference type="InterPro" id="IPR029071">
    <property type="entry name" value="Ubiquitin-like_domsf"/>
</dbReference>
<reference evidence="1 2" key="1">
    <citation type="submission" date="2024-04" db="EMBL/GenBank/DDBJ databases">
        <authorList>
            <person name="Fracassetti M."/>
        </authorList>
    </citation>
    <scope>NUCLEOTIDE SEQUENCE [LARGE SCALE GENOMIC DNA]</scope>
</reference>
<evidence type="ECO:0008006" key="3">
    <source>
        <dbReference type="Google" id="ProtNLM"/>
    </source>
</evidence>
<accession>A0AAV2FWY3</accession>
<keyword evidence="2" id="KW-1185">Reference proteome</keyword>
<dbReference type="Proteomes" id="UP001497516">
    <property type="component" value="Chromosome 7"/>
</dbReference>
<name>A0AAV2FWY3_9ROSI</name>
<dbReference type="SUPFAM" id="SSF54236">
    <property type="entry name" value="Ubiquitin-like"/>
    <property type="match status" value="1"/>
</dbReference>